<name>A0A553GZC3_9PSED</name>
<protein>
    <recommendedName>
        <fullName evidence="4">Amino acid transport protein</fullName>
    </recommendedName>
</protein>
<dbReference type="Proteomes" id="UP000315235">
    <property type="component" value="Unassembled WGS sequence"/>
</dbReference>
<dbReference type="AlphaFoldDB" id="A0A553GZC3"/>
<evidence type="ECO:0000313" key="2">
    <source>
        <dbReference type="EMBL" id="TRX74833.1"/>
    </source>
</evidence>
<feature type="transmembrane region" description="Helical" evidence="1">
    <location>
        <begin position="6"/>
        <end position="22"/>
    </location>
</feature>
<accession>A0A553GZC3</accession>
<organism evidence="2 3">
    <name type="scientific">Pseudomonas mangiferae</name>
    <dbReference type="NCBI Taxonomy" id="2593654"/>
    <lineage>
        <taxon>Bacteria</taxon>
        <taxon>Pseudomonadati</taxon>
        <taxon>Pseudomonadota</taxon>
        <taxon>Gammaproteobacteria</taxon>
        <taxon>Pseudomonadales</taxon>
        <taxon>Pseudomonadaceae</taxon>
        <taxon>Pseudomonas</taxon>
    </lineage>
</organism>
<reference evidence="2 3" key="1">
    <citation type="submission" date="2019-07" db="EMBL/GenBank/DDBJ databases">
        <title>Pseudomonas mangiferae sp. nov., isolated from bark of mango tree in Thailand.</title>
        <authorList>
            <person name="Srisuk N."/>
            <person name="Anurat P."/>
        </authorList>
    </citation>
    <scope>NUCLEOTIDE SEQUENCE [LARGE SCALE GENOMIC DNA]</scope>
    <source>
        <strain evidence="2 3">DMKU_BBB3-04</strain>
    </source>
</reference>
<gene>
    <name evidence="2" type="ORF">FM069_09890</name>
</gene>
<keyword evidence="1" id="KW-0472">Membrane</keyword>
<evidence type="ECO:0000313" key="3">
    <source>
        <dbReference type="Proteomes" id="UP000315235"/>
    </source>
</evidence>
<feature type="transmembrane region" description="Helical" evidence="1">
    <location>
        <begin position="29"/>
        <end position="45"/>
    </location>
</feature>
<proteinExistence type="predicted"/>
<keyword evidence="3" id="KW-1185">Reference proteome</keyword>
<keyword evidence="1" id="KW-0812">Transmembrane</keyword>
<evidence type="ECO:0000256" key="1">
    <source>
        <dbReference type="SAM" id="Phobius"/>
    </source>
</evidence>
<dbReference type="RefSeq" id="WP_143488135.1">
    <property type="nucleotide sequence ID" value="NZ_VJOY01000006.1"/>
</dbReference>
<dbReference type="EMBL" id="VJOY01000006">
    <property type="protein sequence ID" value="TRX74833.1"/>
    <property type="molecule type" value="Genomic_DNA"/>
</dbReference>
<sequence length="67" mass="7070">MNQTSLLLSVLFGSIGAGYALYGKRQDHIVCLVCGLLLGAVSFLLDGPWTTVAAGLALMAVPFFVRL</sequence>
<comment type="caution">
    <text evidence="2">The sequence shown here is derived from an EMBL/GenBank/DDBJ whole genome shotgun (WGS) entry which is preliminary data.</text>
</comment>
<evidence type="ECO:0008006" key="4">
    <source>
        <dbReference type="Google" id="ProtNLM"/>
    </source>
</evidence>
<keyword evidence="1" id="KW-1133">Transmembrane helix</keyword>